<dbReference type="CDD" id="cd00082">
    <property type="entry name" value="HisKA"/>
    <property type="match status" value="1"/>
</dbReference>
<reference evidence="11" key="1">
    <citation type="submission" date="2018-03" db="EMBL/GenBank/DDBJ databases">
        <authorList>
            <person name="Zecchin S."/>
        </authorList>
    </citation>
    <scope>NUCLEOTIDE SEQUENCE [LARGE SCALE GENOMIC DNA]</scope>
</reference>
<evidence type="ECO:0000256" key="3">
    <source>
        <dbReference type="ARBA" id="ARBA00012438"/>
    </source>
</evidence>
<evidence type="ECO:0000259" key="8">
    <source>
        <dbReference type="PROSITE" id="PS50109"/>
    </source>
</evidence>
<gene>
    <name evidence="10" type="ORF">NBG4_370007</name>
</gene>
<dbReference type="PROSITE" id="PS50109">
    <property type="entry name" value="HIS_KIN"/>
    <property type="match status" value="1"/>
</dbReference>
<evidence type="ECO:0000256" key="5">
    <source>
        <dbReference type="ARBA" id="ARBA00022679"/>
    </source>
</evidence>
<dbReference type="CDD" id="cd06225">
    <property type="entry name" value="HAMP"/>
    <property type="match status" value="1"/>
</dbReference>
<comment type="catalytic activity">
    <reaction evidence="1">
        <text>ATP + protein L-histidine = ADP + protein N-phospho-L-histidine.</text>
        <dbReference type="EC" id="2.7.13.3"/>
    </reaction>
</comment>
<evidence type="ECO:0000256" key="2">
    <source>
        <dbReference type="ARBA" id="ARBA00004370"/>
    </source>
</evidence>
<dbReference type="InterPro" id="IPR003594">
    <property type="entry name" value="HATPase_dom"/>
</dbReference>
<organism evidence="10 11">
    <name type="scientific">Candidatus Sulfobium mesophilum</name>
    <dbReference type="NCBI Taxonomy" id="2016548"/>
    <lineage>
        <taxon>Bacteria</taxon>
        <taxon>Pseudomonadati</taxon>
        <taxon>Nitrospirota</taxon>
        <taxon>Nitrospiria</taxon>
        <taxon>Nitrospirales</taxon>
        <taxon>Nitrospiraceae</taxon>
        <taxon>Candidatus Sulfobium</taxon>
    </lineage>
</organism>
<dbReference type="Pfam" id="PF00512">
    <property type="entry name" value="HisKA"/>
    <property type="match status" value="1"/>
</dbReference>
<dbReference type="CDD" id="cd12912">
    <property type="entry name" value="PDC2_MCP_like"/>
    <property type="match status" value="1"/>
</dbReference>
<dbReference type="SUPFAM" id="SSF158472">
    <property type="entry name" value="HAMP domain-like"/>
    <property type="match status" value="1"/>
</dbReference>
<evidence type="ECO:0000256" key="4">
    <source>
        <dbReference type="ARBA" id="ARBA00022553"/>
    </source>
</evidence>
<dbReference type="GO" id="GO:0016020">
    <property type="term" value="C:membrane"/>
    <property type="evidence" value="ECO:0007669"/>
    <property type="project" value="UniProtKB-SubCell"/>
</dbReference>
<dbReference type="GO" id="GO:0000155">
    <property type="term" value="F:phosphorelay sensor kinase activity"/>
    <property type="evidence" value="ECO:0007669"/>
    <property type="project" value="InterPro"/>
</dbReference>
<dbReference type="AlphaFoldDB" id="A0A2U3QHL7"/>
<dbReference type="InterPro" id="IPR003660">
    <property type="entry name" value="HAMP_dom"/>
</dbReference>
<evidence type="ECO:0000256" key="7">
    <source>
        <dbReference type="SAM" id="Phobius"/>
    </source>
</evidence>
<dbReference type="PROSITE" id="PS50885">
    <property type="entry name" value="HAMP"/>
    <property type="match status" value="1"/>
</dbReference>
<feature type="domain" description="Histidine kinase" evidence="8">
    <location>
        <begin position="289"/>
        <end position="497"/>
    </location>
</feature>
<comment type="subcellular location">
    <subcellularLocation>
        <location evidence="2">Membrane</location>
    </subcellularLocation>
</comment>
<dbReference type="SMART" id="SM00387">
    <property type="entry name" value="HATPase_c"/>
    <property type="match status" value="1"/>
</dbReference>
<evidence type="ECO:0000313" key="11">
    <source>
        <dbReference type="Proteomes" id="UP000245125"/>
    </source>
</evidence>
<dbReference type="PANTHER" id="PTHR43065">
    <property type="entry name" value="SENSOR HISTIDINE KINASE"/>
    <property type="match status" value="1"/>
</dbReference>
<evidence type="ECO:0000259" key="9">
    <source>
        <dbReference type="PROSITE" id="PS50885"/>
    </source>
</evidence>
<evidence type="ECO:0000256" key="1">
    <source>
        <dbReference type="ARBA" id="ARBA00000085"/>
    </source>
</evidence>
<protein>
    <recommendedName>
        <fullName evidence="3">histidine kinase</fullName>
        <ecNumber evidence="3">2.7.13.3</ecNumber>
    </recommendedName>
</protein>
<dbReference type="SMART" id="SM00304">
    <property type="entry name" value="HAMP"/>
    <property type="match status" value="1"/>
</dbReference>
<dbReference type="SUPFAM" id="SSF55874">
    <property type="entry name" value="ATPase domain of HSP90 chaperone/DNA topoisomerase II/histidine kinase"/>
    <property type="match status" value="1"/>
</dbReference>
<accession>A0A2U3QHL7</accession>
<dbReference type="Proteomes" id="UP000245125">
    <property type="component" value="Unassembled WGS sequence"/>
</dbReference>
<dbReference type="EC" id="2.7.13.3" evidence="3"/>
<dbReference type="Gene3D" id="6.10.340.10">
    <property type="match status" value="1"/>
</dbReference>
<dbReference type="SMART" id="SM00388">
    <property type="entry name" value="HisKA"/>
    <property type="match status" value="1"/>
</dbReference>
<dbReference type="SUPFAM" id="SSF47384">
    <property type="entry name" value="Homodimeric domain of signal transducing histidine kinase"/>
    <property type="match status" value="1"/>
</dbReference>
<proteinExistence type="predicted"/>
<evidence type="ECO:0000313" key="10">
    <source>
        <dbReference type="EMBL" id="SPQ00892.1"/>
    </source>
</evidence>
<dbReference type="Pfam" id="PF17201">
    <property type="entry name" value="Cache_3-Cache_2"/>
    <property type="match status" value="1"/>
</dbReference>
<dbReference type="InterPro" id="IPR033462">
    <property type="entry name" value="Cache_3-Cache_2"/>
</dbReference>
<feature type="domain" description="HAMP" evidence="9">
    <location>
        <begin position="217"/>
        <end position="269"/>
    </location>
</feature>
<keyword evidence="11" id="KW-1185">Reference proteome</keyword>
<dbReference type="PRINTS" id="PR00344">
    <property type="entry name" value="BCTRLSENSOR"/>
</dbReference>
<name>A0A2U3QHL7_9BACT</name>
<keyword evidence="7" id="KW-0472">Membrane</keyword>
<dbReference type="InterPro" id="IPR036097">
    <property type="entry name" value="HisK_dim/P_sf"/>
</dbReference>
<dbReference type="Pfam" id="PF00672">
    <property type="entry name" value="HAMP"/>
    <property type="match status" value="1"/>
</dbReference>
<dbReference type="Gene3D" id="3.30.450.20">
    <property type="entry name" value="PAS domain"/>
    <property type="match status" value="1"/>
</dbReference>
<dbReference type="Gene3D" id="3.30.565.10">
    <property type="entry name" value="Histidine kinase-like ATPase, C-terminal domain"/>
    <property type="match status" value="1"/>
</dbReference>
<dbReference type="InterPro" id="IPR005467">
    <property type="entry name" value="His_kinase_dom"/>
</dbReference>
<dbReference type="EMBL" id="OUUY01000083">
    <property type="protein sequence ID" value="SPQ00892.1"/>
    <property type="molecule type" value="Genomic_DNA"/>
</dbReference>
<dbReference type="PANTHER" id="PTHR43065:SF42">
    <property type="entry name" value="TWO-COMPONENT SENSOR PPRA"/>
    <property type="match status" value="1"/>
</dbReference>
<keyword evidence="4" id="KW-0597">Phosphoprotein</keyword>
<dbReference type="InterPro" id="IPR003661">
    <property type="entry name" value="HisK_dim/P_dom"/>
</dbReference>
<dbReference type="Pfam" id="PF02518">
    <property type="entry name" value="HATPase_c"/>
    <property type="match status" value="1"/>
</dbReference>
<dbReference type="InterPro" id="IPR004358">
    <property type="entry name" value="Sig_transdc_His_kin-like_C"/>
</dbReference>
<feature type="transmembrane region" description="Helical" evidence="7">
    <location>
        <begin position="193"/>
        <end position="215"/>
    </location>
</feature>
<sequence>MRNLKIKWKILLLVLPLVVIPIIVVGNTIGYVATRQAYRGITDTSKADLDHMTRFTIDLLRTYDEHFGSYRPDESDSFKQQFFTDIRKIIKEKKVGATGYIYCLDGKGMLTIHPAQEGVNISESVDFNGNYFIREMLMKKTGWIRYPWKNPGDKEARMKIVRYIHFEPWDWIVAVGSYENEFYSEANLITRQILRNVILVLIVSMPVSVILVFYLSSKLTNPIRNIMEVVRDIKKGRTERRIKITGSDEIGELAGSFNRMVEMIERNKEMEKALNQQAKMASLGVLSSKVAHEINNPLGVILGYTSYLEGKVPADSPVYRYVLDIKNESRRCKKIVEDLLSYARVPAPKLETKDLNAILGEIVRFASNLPETRNVEILTQFVHDLPPVMVDEDQMYQVAINLILNAAAATEGNGRILIGTEFDPKGEAIITFGDTGCGISHEHLEKIFEPFFTTKPKGTGLGLAITKQIIKQHLGTIVVESIVGLGTKFTIRLPAAEEQK</sequence>
<keyword evidence="5 10" id="KW-0808">Transferase</keyword>
<dbReference type="OrthoDB" id="9792991at2"/>
<dbReference type="Gene3D" id="1.10.287.130">
    <property type="match status" value="1"/>
</dbReference>
<keyword evidence="6 10" id="KW-0418">Kinase</keyword>
<keyword evidence="7" id="KW-1133">Transmembrane helix</keyword>
<keyword evidence="7" id="KW-0812">Transmembrane</keyword>
<dbReference type="InterPro" id="IPR036890">
    <property type="entry name" value="HATPase_C_sf"/>
</dbReference>
<evidence type="ECO:0000256" key="6">
    <source>
        <dbReference type="ARBA" id="ARBA00022777"/>
    </source>
</evidence>